<sequence length="189" mass="20392">MVSGLGLAASAAPATATPASCVLEVEDKSYIDGQCSFELLSGDDGSFKIMGAAGDYFAYVYVEGENRATAHWNEIAGVNRAHTPLGALTRDGACWISDTARICATAVVQKTELPPFGKWDCEVMGFTLDAQTYNVSGQEFPVVQIDKLGDQGYYVVLPDNYGIGLFEIEENSLVWYSQASGDAFDCRRE</sequence>
<evidence type="ECO:0000313" key="1">
    <source>
        <dbReference type="EMBL" id="PVA08481.1"/>
    </source>
</evidence>
<organism evidence="1 2">
    <name type="scientific">Pelagivirga sediminicola</name>
    <dbReference type="NCBI Taxonomy" id="2170575"/>
    <lineage>
        <taxon>Bacteria</taxon>
        <taxon>Pseudomonadati</taxon>
        <taxon>Pseudomonadota</taxon>
        <taxon>Alphaproteobacteria</taxon>
        <taxon>Rhodobacterales</taxon>
        <taxon>Paracoccaceae</taxon>
        <taxon>Pelagivirga</taxon>
    </lineage>
</organism>
<evidence type="ECO:0000313" key="2">
    <source>
        <dbReference type="Proteomes" id="UP000244446"/>
    </source>
</evidence>
<proteinExistence type="predicted"/>
<comment type="caution">
    <text evidence="1">The sequence shown here is derived from an EMBL/GenBank/DDBJ whole genome shotgun (WGS) entry which is preliminary data.</text>
</comment>
<keyword evidence="2" id="KW-1185">Reference proteome</keyword>
<reference evidence="1 2" key="1">
    <citation type="submission" date="2018-04" db="EMBL/GenBank/DDBJ databases">
        <title>Pelagivirga bohaiensis gen. nov., sp. nov., a bacterium isolated from the Bohai Sea.</title>
        <authorList>
            <person name="Ji X."/>
        </authorList>
    </citation>
    <scope>NUCLEOTIDE SEQUENCE [LARGE SCALE GENOMIC DNA]</scope>
    <source>
        <strain evidence="1 2">BH-SD19</strain>
    </source>
</reference>
<accession>A0A2T7G229</accession>
<dbReference type="EMBL" id="QCYH01000036">
    <property type="protein sequence ID" value="PVA08481.1"/>
    <property type="molecule type" value="Genomic_DNA"/>
</dbReference>
<name>A0A2T7G229_9RHOB</name>
<dbReference type="Proteomes" id="UP000244446">
    <property type="component" value="Unassembled WGS sequence"/>
</dbReference>
<dbReference type="AlphaFoldDB" id="A0A2T7G229"/>
<gene>
    <name evidence="1" type="ORF">DC366_19030</name>
</gene>
<protein>
    <submittedName>
        <fullName evidence="1">Uncharacterized protein</fullName>
    </submittedName>
</protein>